<dbReference type="Pfam" id="PF00069">
    <property type="entry name" value="Pkinase"/>
    <property type="match status" value="1"/>
</dbReference>
<keyword evidence="8" id="KW-1015">Disulfide bond</keyword>
<dbReference type="InterPro" id="IPR021820">
    <property type="entry name" value="S-locus_recpt_kinase_C"/>
</dbReference>
<evidence type="ECO:0000256" key="10">
    <source>
        <dbReference type="ARBA" id="ARBA00047899"/>
    </source>
</evidence>
<comment type="catalytic activity">
    <reaction evidence="10">
        <text>L-threonyl-[protein] + ATP = O-phospho-L-threonyl-[protein] + ADP + H(+)</text>
        <dbReference type="Rhea" id="RHEA:46608"/>
        <dbReference type="Rhea" id="RHEA-COMP:11060"/>
        <dbReference type="Rhea" id="RHEA-COMP:11605"/>
        <dbReference type="ChEBI" id="CHEBI:15378"/>
        <dbReference type="ChEBI" id="CHEBI:30013"/>
        <dbReference type="ChEBI" id="CHEBI:30616"/>
        <dbReference type="ChEBI" id="CHEBI:61977"/>
        <dbReference type="ChEBI" id="CHEBI:456216"/>
        <dbReference type="EC" id="2.7.11.1"/>
    </reaction>
</comment>
<reference evidence="13 14" key="1">
    <citation type="journal article" date="2020" name="Mol. Plant">
        <title>The Chromosome-Based Rubber Tree Genome Provides New Insights into Spurge Genome Evolution and Rubber Biosynthesis.</title>
        <authorList>
            <person name="Liu J."/>
            <person name="Shi C."/>
            <person name="Shi C.C."/>
            <person name="Li W."/>
            <person name="Zhang Q.J."/>
            <person name="Zhang Y."/>
            <person name="Li K."/>
            <person name="Lu H.F."/>
            <person name="Shi C."/>
            <person name="Zhu S.T."/>
            <person name="Xiao Z.Y."/>
            <person name="Nan H."/>
            <person name="Yue Y."/>
            <person name="Zhu X.G."/>
            <person name="Wu Y."/>
            <person name="Hong X.N."/>
            <person name="Fan G.Y."/>
            <person name="Tong Y."/>
            <person name="Zhang D."/>
            <person name="Mao C.L."/>
            <person name="Liu Y.L."/>
            <person name="Hao S.J."/>
            <person name="Liu W.Q."/>
            <person name="Lv M.Q."/>
            <person name="Zhang H.B."/>
            <person name="Liu Y."/>
            <person name="Hu-Tang G.R."/>
            <person name="Wang J.P."/>
            <person name="Wang J.H."/>
            <person name="Sun Y.H."/>
            <person name="Ni S.B."/>
            <person name="Chen W.B."/>
            <person name="Zhang X.C."/>
            <person name="Jiao Y.N."/>
            <person name="Eichler E.E."/>
            <person name="Li G.H."/>
            <person name="Liu X."/>
            <person name="Gao L.Z."/>
        </authorList>
    </citation>
    <scope>NUCLEOTIDE SEQUENCE [LARGE SCALE GENOMIC DNA]</scope>
    <source>
        <strain evidence="14">cv. GT1</strain>
        <tissue evidence="13">Leaf</tissue>
    </source>
</reference>
<evidence type="ECO:0000256" key="4">
    <source>
        <dbReference type="ARBA" id="ARBA00022729"/>
    </source>
</evidence>
<protein>
    <recommendedName>
        <fullName evidence="1">non-specific serine/threonine protein kinase</fullName>
        <ecNumber evidence="1">2.7.11.1</ecNumber>
    </recommendedName>
</protein>
<dbReference type="Proteomes" id="UP000467840">
    <property type="component" value="Chromosome 3"/>
</dbReference>
<dbReference type="PROSITE" id="PS50011">
    <property type="entry name" value="PROTEIN_KINASE_DOM"/>
    <property type="match status" value="1"/>
</dbReference>
<evidence type="ECO:0000313" key="14">
    <source>
        <dbReference type="Proteomes" id="UP000467840"/>
    </source>
</evidence>
<dbReference type="Pfam" id="PF11883">
    <property type="entry name" value="DUF3403"/>
    <property type="match status" value="1"/>
</dbReference>
<dbReference type="GO" id="GO:0004674">
    <property type="term" value="F:protein serine/threonine kinase activity"/>
    <property type="evidence" value="ECO:0007669"/>
    <property type="project" value="UniProtKB-KW"/>
</dbReference>
<evidence type="ECO:0000256" key="11">
    <source>
        <dbReference type="ARBA" id="ARBA00048679"/>
    </source>
</evidence>
<evidence type="ECO:0000259" key="12">
    <source>
        <dbReference type="PROSITE" id="PS50011"/>
    </source>
</evidence>
<sequence>MSLDWTIGFHVVNGISRGLVYLHQDSRLRIIRRDLKPSNILLDNEINQKISDFGMARSFRGNENETNTKRVVGTYGYMSSDYAIDGLFSIKSNVFSFGVLVLERVSGKRNRGFSHPEHQLNLLEHAWMLFKQGRNLDLIDKLIVESYNLTEVLRSIHVGLLCVQRCPEVRPSMSSVVMMLSGEGALPEPKEPGFFTERKLIEGGSSRIEHESCSINEVTITMIEVR</sequence>
<feature type="domain" description="Protein kinase" evidence="12">
    <location>
        <begin position="1"/>
        <end position="194"/>
    </location>
</feature>
<dbReference type="InterPro" id="IPR000719">
    <property type="entry name" value="Prot_kinase_dom"/>
</dbReference>
<dbReference type="GO" id="GO:0005886">
    <property type="term" value="C:plasma membrane"/>
    <property type="evidence" value="ECO:0007669"/>
    <property type="project" value="TreeGrafter"/>
</dbReference>
<keyword evidence="5" id="KW-0547">Nucleotide-binding</keyword>
<proteinExistence type="predicted"/>
<evidence type="ECO:0000256" key="9">
    <source>
        <dbReference type="ARBA" id="ARBA00023180"/>
    </source>
</evidence>
<keyword evidence="6" id="KW-0418">Kinase</keyword>
<evidence type="ECO:0000256" key="3">
    <source>
        <dbReference type="ARBA" id="ARBA00022679"/>
    </source>
</evidence>
<dbReference type="Gene3D" id="1.10.510.10">
    <property type="entry name" value="Transferase(Phosphotransferase) domain 1"/>
    <property type="match status" value="1"/>
</dbReference>
<evidence type="ECO:0000256" key="8">
    <source>
        <dbReference type="ARBA" id="ARBA00023157"/>
    </source>
</evidence>
<accession>A0A6A6KAP8</accession>
<dbReference type="SUPFAM" id="SSF56112">
    <property type="entry name" value="Protein kinase-like (PK-like)"/>
    <property type="match status" value="1"/>
</dbReference>
<keyword evidence="4" id="KW-0732">Signal</keyword>
<keyword evidence="2" id="KW-0723">Serine/threonine-protein kinase</keyword>
<evidence type="ECO:0000256" key="1">
    <source>
        <dbReference type="ARBA" id="ARBA00012513"/>
    </source>
</evidence>
<dbReference type="GO" id="GO:0005524">
    <property type="term" value="F:ATP binding"/>
    <property type="evidence" value="ECO:0007669"/>
    <property type="project" value="UniProtKB-KW"/>
</dbReference>
<dbReference type="EMBL" id="JAAGAX010000017">
    <property type="protein sequence ID" value="KAF2285902.1"/>
    <property type="molecule type" value="Genomic_DNA"/>
</dbReference>
<dbReference type="AlphaFoldDB" id="A0A6A6KAP8"/>
<dbReference type="InterPro" id="IPR011009">
    <property type="entry name" value="Kinase-like_dom_sf"/>
</dbReference>
<name>A0A6A6KAP8_HEVBR</name>
<evidence type="ECO:0000313" key="13">
    <source>
        <dbReference type="EMBL" id="KAF2285902.1"/>
    </source>
</evidence>
<dbReference type="PANTHER" id="PTHR27002">
    <property type="entry name" value="RECEPTOR-LIKE SERINE/THREONINE-PROTEIN KINASE SD1-8"/>
    <property type="match status" value="1"/>
</dbReference>
<gene>
    <name evidence="13" type="ORF">GH714_008840</name>
</gene>
<keyword evidence="7" id="KW-0067">ATP-binding</keyword>
<dbReference type="PANTHER" id="PTHR27002:SF1078">
    <property type="entry name" value="RECEPTOR-LIKE SERINE_THREONINE-PROTEIN KINASE"/>
    <property type="match status" value="1"/>
</dbReference>
<comment type="catalytic activity">
    <reaction evidence="11">
        <text>L-seryl-[protein] + ATP = O-phospho-L-seryl-[protein] + ADP + H(+)</text>
        <dbReference type="Rhea" id="RHEA:17989"/>
        <dbReference type="Rhea" id="RHEA-COMP:9863"/>
        <dbReference type="Rhea" id="RHEA-COMP:11604"/>
        <dbReference type="ChEBI" id="CHEBI:15378"/>
        <dbReference type="ChEBI" id="CHEBI:29999"/>
        <dbReference type="ChEBI" id="CHEBI:30616"/>
        <dbReference type="ChEBI" id="CHEBI:83421"/>
        <dbReference type="ChEBI" id="CHEBI:456216"/>
        <dbReference type="EC" id="2.7.11.1"/>
    </reaction>
</comment>
<evidence type="ECO:0000256" key="7">
    <source>
        <dbReference type="ARBA" id="ARBA00022840"/>
    </source>
</evidence>
<evidence type="ECO:0000256" key="5">
    <source>
        <dbReference type="ARBA" id="ARBA00022741"/>
    </source>
</evidence>
<dbReference type="EC" id="2.7.11.1" evidence="1"/>
<keyword evidence="9" id="KW-0325">Glycoprotein</keyword>
<dbReference type="FunFam" id="1.10.510.10:FF:000060">
    <property type="entry name" value="G-type lectin S-receptor-like serine/threonine-protein kinase"/>
    <property type="match status" value="1"/>
</dbReference>
<keyword evidence="3" id="KW-0808">Transferase</keyword>
<keyword evidence="14" id="KW-1185">Reference proteome</keyword>
<organism evidence="13 14">
    <name type="scientific">Hevea brasiliensis</name>
    <name type="common">Para rubber tree</name>
    <name type="synonym">Siphonia brasiliensis</name>
    <dbReference type="NCBI Taxonomy" id="3981"/>
    <lineage>
        <taxon>Eukaryota</taxon>
        <taxon>Viridiplantae</taxon>
        <taxon>Streptophyta</taxon>
        <taxon>Embryophyta</taxon>
        <taxon>Tracheophyta</taxon>
        <taxon>Spermatophyta</taxon>
        <taxon>Magnoliopsida</taxon>
        <taxon>eudicotyledons</taxon>
        <taxon>Gunneridae</taxon>
        <taxon>Pentapetalae</taxon>
        <taxon>rosids</taxon>
        <taxon>fabids</taxon>
        <taxon>Malpighiales</taxon>
        <taxon>Euphorbiaceae</taxon>
        <taxon>Crotonoideae</taxon>
        <taxon>Micrandreae</taxon>
        <taxon>Hevea</taxon>
    </lineage>
</organism>
<evidence type="ECO:0000256" key="6">
    <source>
        <dbReference type="ARBA" id="ARBA00022777"/>
    </source>
</evidence>
<evidence type="ECO:0000256" key="2">
    <source>
        <dbReference type="ARBA" id="ARBA00022527"/>
    </source>
</evidence>
<comment type="caution">
    <text evidence="13">The sequence shown here is derived from an EMBL/GenBank/DDBJ whole genome shotgun (WGS) entry which is preliminary data.</text>
</comment>